<dbReference type="PROSITE" id="PS50928">
    <property type="entry name" value="ABC_TM1"/>
    <property type="match status" value="1"/>
</dbReference>
<accession>A0A6J4U3G0</accession>
<evidence type="ECO:0000256" key="7">
    <source>
        <dbReference type="RuleBase" id="RU363032"/>
    </source>
</evidence>
<evidence type="ECO:0000259" key="9">
    <source>
        <dbReference type="PROSITE" id="PS50928"/>
    </source>
</evidence>
<dbReference type="Gene3D" id="1.10.3720.10">
    <property type="entry name" value="MetI-like"/>
    <property type="match status" value="1"/>
</dbReference>
<evidence type="ECO:0000256" key="8">
    <source>
        <dbReference type="SAM" id="MobiDB-lite"/>
    </source>
</evidence>
<feature type="domain" description="ABC transmembrane type-1" evidence="9">
    <location>
        <begin position="88"/>
        <end position="279"/>
    </location>
</feature>
<keyword evidence="3" id="KW-1003">Cell membrane</keyword>
<feature type="transmembrane region" description="Helical" evidence="7">
    <location>
        <begin position="92"/>
        <end position="113"/>
    </location>
</feature>
<evidence type="ECO:0000256" key="4">
    <source>
        <dbReference type="ARBA" id="ARBA00022692"/>
    </source>
</evidence>
<keyword evidence="6 7" id="KW-0472">Membrane</keyword>
<feature type="transmembrane region" description="Helical" evidence="7">
    <location>
        <begin position="261"/>
        <end position="279"/>
    </location>
</feature>
<dbReference type="Pfam" id="PF00528">
    <property type="entry name" value="BPD_transp_1"/>
    <property type="match status" value="1"/>
</dbReference>
<dbReference type="AlphaFoldDB" id="A0A6J4U3G0"/>
<feature type="transmembrane region" description="Helical" evidence="7">
    <location>
        <begin position="125"/>
        <end position="147"/>
    </location>
</feature>
<evidence type="ECO:0000256" key="6">
    <source>
        <dbReference type="ARBA" id="ARBA00023136"/>
    </source>
</evidence>
<dbReference type="InterPro" id="IPR035906">
    <property type="entry name" value="MetI-like_sf"/>
</dbReference>
<dbReference type="InterPro" id="IPR050901">
    <property type="entry name" value="BP-dep_ABC_trans_perm"/>
</dbReference>
<feature type="transmembrane region" description="Helical" evidence="7">
    <location>
        <begin position="26"/>
        <end position="47"/>
    </location>
</feature>
<dbReference type="GO" id="GO:0055085">
    <property type="term" value="P:transmembrane transport"/>
    <property type="evidence" value="ECO:0007669"/>
    <property type="project" value="InterPro"/>
</dbReference>
<dbReference type="InterPro" id="IPR000515">
    <property type="entry name" value="MetI-like"/>
</dbReference>
<dbReference type="CDD" id="cd06261">
    <property type="entry name" value="TM_PBP2"/>
    <property type="match status" value="1"/>
</dbReference>
<dbReference type="SUPFAM" id="SSF161098">
    <property type="entry name" value="MetI-like"/>
    <property type="match status" value="1"/>
</dbReference>
<comment type="subcellular location">
    <subcellularLocation>
        <location evidence="1 7">Cell membrane</location>
        <topology evidence="1 7">Multi-pass membrane protein</topology>
    </subcellularLocation>
</comment>
<reference evidence="10" key="1">
    <citation type="submission" date="2020-02" db="EMBL/GenBank/DDBJ databases">
        <authorList>
            <person name="Meier V. D."/>
        </authorList>
    </citation>
    <scope>NUCLEOTIDE SEQUENCE</scope>
    <source>
        <strain evidence="10">AVDCRST_MAG49</strain>
    </source>
</reference>
<keyword evidence="2 7" id="KW-0813">Transport</keyword>
<gene>
    <name evidence="10" type="ORF">AVDCRST_MAG49-563</name>
</gene>
<dbReference type="PANTHER" id="PTHR32243">
    <property type="entry name" value="MALTOSE TRANSPORT SYSTEM PERMEASE-RELATED"/>
    <property type="match status" value="1"/>
</dbReference>
<protein>
    <recommendedName>
        <fullName evidence="9">ABC transmembrane type-1 domain-containing protein</fullName>
    </recommendedName>
</protein>
<evidence type="ECO:0000256" key="3">
    <source>
        <dbReference type="ARBA" id="ARBA00022475"/>
    </source>
</evidence>
<organism evidence="10">
    <name type="scientific">uncultured Thermomicrobiales bacterium</name>
    <dbReference type="NCBI Taxonomy" id="1645740"/>
    <lineage>
        <taxon>Bacteria</taxon>
        <taxon>Pseudomonadati</taxon>
        <taxon>Thermomicrobiota</taxon>
        <taxon>Thermomicrobia</taxon>
        <taxon>Thermomicrobiales</taxon>
        <taxon>environmental samples</taxon>
    </lineage>
</organism>
<feature type="transmembrane region" description="Helical" evidence="7">
    <location>
        <begin position="200"/>
        <end position="225"/>
    </location>
</feature>
<feature type="transmembrane region" description="Helical" evidence="7">
    <location>
        <begin position="159"/>
        <end position="179"/>
    </location>
</feature>
<sequence>MAAVAPSRYTRPAPPPARARWRRDGWGSTAIGTVLVLLYLFPVFWMVSTSLKSQADIFADPPKIFPSPVDFGAYREAVIDNPAVLRAIRSSLIVSLGTMALTVVLAAPAAYALARLRLRGGSLVVLLLLITQLLPSIVIAGPLFVVFSDLGLVNSYPALILADATITLPFAVIILRPFFLSVPRELEAAAQVDGSSGFGAFWGIVLPLVRPGLITVAVFAFLFTWGEFVFALSLNVNEDIQPITVALNKFIGQYGTQWNNLMAVATTVALPIIAVFAGLQRFVVGGLTSGATKE</sequence>
<feature type="region of interest" description="Disordered" evidence="8">
    <location>
        <begin position="1"/>
        <end position="20"/>
    </location>
</feature>
<keyword evidence="5 7" id="KW-1133">Transmembrane helix</keyword>
<evidence type="ECO:0000256" key="1">
    <source>
        <dbReference type="ARBA" id="ARBA00004651"/>
    </source>
</evidence>
<feature type="compositionally biased region" description="Low complexity" evidence="8">
    <location>
        <begin position="1"/>
        <end position="11"/>
    </location>
</feature>
<dbReference type="EMBL" id="CADCWG010000033">
    <property type="protein sequence ID" value="CAA9538358.1"/>
    <property type="molecule type" value="Genomic_DNA"/>
</dbReference>
<name>A0A6J4U3G0_9BACT</name>
<dbReference type="GO" id="GO:0005886">
    <property type="term" value="C:plasma membrane"/>
    <property type="evidence" value="ECO:0007669"/>
    <property type="project" value="UniProtKB-SubCell"/>
</dbReference>
<evidence type="ECO:0000256" key="5">
    <source>
        <dbReference type="ARBA" id="ARBA00022989"/>
    </source>
</evidence>
<proteinExistence type="inferred from homology"/>
<keyword evidence="4 7" id="KW-0812">Transmembrane</keyword>
<dbReference type="PANTHER" id="PTHR32243:SF18">
    <property type="entry name" value="INNER MEMBRANE ABC TRANSPORTER PERMEASE PROTEIN YCJP"/>
    <property type="match status" value="1"/>
</dbReference>
<evidence type="ECO:0000313" key="10">
    <source>
        <dbReference type="EMBL" id="CAA9538358.1"/>
    </source>
</evidence>
<evidence type="ECO:0000256" key="2">
    <source>
        <dbReference type="ARBA" id="ARBA00022448"/>
    </source>
</evidence>
<comment type="similarity">
    <text evidence="7">Belongs to the binding-protein-dependent transport system permease family.</text>
</comment>